<dbReference type="GO" id="GO:0016887">
    <property type="term" value="F:ATP hydrolysis activity"/>
    <property type="evidence" value="ECO:0007669"/>
    <property type="project" value="TreeGrafter"/>
</dbReference>
<dbReference type="NCBIfam" id="TIGR02533">
    <property type="entry name" value="type_II_gspE"/>
    <property type="match status" value="1"/>
</dbReference>
<comment type="cofactor">
    <cofactor evidence="1">
        <name>Zn(2+)</name>
        <dbReference type="ChEBI" id="CHEBI:29105"/>
    </cofactor>
</comment>
<keyword evidence="5 16" id="KW-0813">Transport</keyword>
<dbReference type="GO" id="GO:0046872">
    <property type="term" value="F:metal ion binding"/>
    <property type="evidence" value="ECO:0007669"/>
    <property type="project" value="UniProtKB-KW"/>
</dbReference>
<keyword evidence="7" id="KW-0997">Cell inner membrane</keyword>
<keyword evidence="10" id="KW-0862">Zinc</keyword>
<reference evidence="18 19" key="1">
    <citation type="submission" date="2018-07" db="EMBL/GenBank/DDBJ databases">
        <title>Corallincola holothuriorum sp. nov., a new facultative anaerobe isolated from sea cucumber Apostichopus japonicus.</title>
        <authorList>
            <person name="Xia H."/>
        </authorList>
    </citation>
    <scope>NUCLEOTIDE SEQUENCE [LARGE SCALE GENOMIC DNA]</scope>
    <source>
        <strain evidence="18 19">C4</strain>
    </source>
</reference>
<dbReference type="RefSeq" id="WP_114337733.1">
    <property type="nucleotide sequence ID" value="NZ_QPID01000003.1"/>
</dbReference>
<comment type="similarity">
    <text evidence="4 16">Belongs to the GSP E family.</text>
</comment>
<dbReference type="GO" id="GO:0008564">
    <property type="term" value="F:protein-exporting ATPase activity"/>
    <property type="evidence" value="ECO:0007669"/>
    <property type="project" value="UniProtKB-EC"/>
</dbReference>
<keyword evidence="9 16" id="KW-0547">Nucleotide-binding</keyword>
<evidence type="ECO:0000256" key="9">
    <source>
        <dbReference type="ARBA" id="ARBA00022741"/>
    </source>
</evidence>
<dbReference type="PANTHER" id="PTHR30258:SF27">
    <property type="entry name" value="BACTERIOPHAGE ADSORPTION PROTEIN B-RELATED"/>
    <property type="match status" value="1"/>
</dbReference>
<evidence type="ECO:0000256" key="15">
    <source>
        <dbReference type="ARBA" id="ARBA00034006"/>
    </source>
</evidence>
<evidence type="ECO:0000256" key="8">
    <source>
        <dbReference type="ARBA" id="ARBA00022723"/>
    </source>
</evidence>
<keyword evidence="14" id="KW-0472">Membrane</keyword>
<dbReference type="CDD" id="cd01129">
    <property type="entry name" value="PulE-GspE-like"/>
    <property type="match status" value="1"/>
</dbReference>
<dbReference type="Proteomes" id="UP000252558">
    <property type="component" value="Unassembled WGS sequence"/>
</dbReference>
<dbReference type="GO" id="GO:0005524">
    <property type="term" value="F:ATP binding"/>
    <property type="evidence" value="ECO:0007669"/>
    <property type="project" value="UniProtKB-UniRule"/>
</dbReference>
<evidence type="ECO:0000256" key="2">
    <source>
        <dbReference type="ARBA" id="ARBA00003288"/>
    </source>
</evidence>
<dbReference type="GO" id="GO:0015627">
    <property type="term" value="C:type II protein secretion system complex"/>
    <property type="evidence" value="ECO:0007669"/>
    <property type="project" value="UniProtKB-UniRule"/>
</dbReference>
<accession>A0A368NKK2</accession>
<dbReference type="Gene3D" id="3.30.300.160">
    <property type="entry name" value="Type II secretion system, protein E, N-terminal domain"/>
    <property type="match status" value="1"/>
</dbReference>
<dbReference type="SUPFAM" id="SSF160246">
    <property type="entry name" value="EspE N-terminal domain-like"/>
    <property type="match status" value="1"/>
</dbReference>
<evidence type="ECO:0000256" key="13">
    <source>
        <dbReference type="ARBA" id="ARBA00022967"/>
    </source>
</evidence>
<dbReference type="InterPro" id="IPR054757">
    <property type="entry name" value="GSPE_N1E"/>
</dbReference>
<dbReference type="OrthoDB" id="9804785at2"/>
<dbReference type="SMART" id="SM00382">
    <property type="entry name" value="AAA"/>
    <property type="match status" value="1"/>
</dbReference>
<dbReference type="Pfam" id="PF22341">
    <property type="entry name" value="GSPE_N1E"/>
    <property type="match status" value="1"/>
</dbReference>
<evidence type="ECO:0000256" key="10">
    <source>
        <dbReference type="ARBA" id="ARBA00022833"/>
    </source>
</evidence>
<dbReference type="PROSITE" id="PS00662">
    <property type="entry name" value="T2SP_E"/>
    <property type="match status" value="1"/>
</dbReference>
<dbReference type="PANTHER" id="PTHR30258">
    <property type="entry name" value="TYPE II SECRETION SYSTEM PROTEIN GSPE-RELATED"/>
    <property type="match status" value="1"/>
</dbReference>
<dbReference type="FunFam" id="3.40.50.300:FF:000398">
    <property type="entry name" value="Type IV pilus assembly ATPase PilB"/>
    <property type="match status" value="1"/>
</dbReference>
<comment type="caution">
    <text evidence="18">The sequence shown here is derived from an EMBL/GenBank/DDBJ whole genome shotgun (WGS) entry which is preliminary data.</text>
</comment>
<organism evidence="18 19">
    <name type="scientific">Corallincola holothuriorum</name>
    <dbReference type="NCBI Taxonomy" id="2282215"/>
    <lineage>
        <taxon>Bacteria</taxon>
        <taxon>Pseudomonadati</taxon>
        <taxon>Pseudomonadota</taxon>
        <taxon>Gammaproteobacteria</taxon>
        <taxon>Alteromonadales</taxon>
        <taxon>Psychromonadaceae</taxon>
        <taxon>Corallincola</taxon>
    </lineage>
</organism>
<gene>
    <name evidence="18" type="primary">gspE</name>
    <name evidence="18" type="ORF">DU002_07445</name>
</gene>
<evidence type="ECO:0000256" key="6">
    <source>
        <dbReference type="ARBA" id="ARBA00022475"/>
    </source>
</evidence>
<keyword evidence="19" id="KW-1185">Reference proteome</keyword>
<name>A0A368NKK2_9GAMM</name>
<dbReference type="GO" id="GO:0015628">
    <property type="term" value="P:protein secretion by the type II secretion system"/>
    <property type="evidence" value="ECO:0007669"/>
    <property type="project" value="UniProtKB-UniRule"/>
</dbReference>
<evidence type="ECO:0000256" key="1">
    <source>
        <dbReference type="ARBA" id="ARBA00001947"/>
    </source>
</evidence>
<keyword evidence="13" id="KW-1278">Translocase</keyword>
<proteinExistence type="inferred from homology"/>
<keyword evidence="12 16" id="KW-0653">Protein transport</keyword>
<feature type="domain" description="Bacterial type II secretion system protein E" evidence="17">
    <location>
        <begin position="345"/>
        <end position="359"/>
    </location>
</feature>
<comment type="function">
    <text evidence="2 16">ATPase component of the type II secretion system required for the energy-dependent secretion of extracellular factors such as proteases and toxins from the periplasm. Acts as a molecular motor to provide the energy that is required for assembly of the pseudopilus and the extrusion of substrates generated in the cytoplasm.</text>
</comment>
<dbReference type="InterPro" id="IPR013369">
    <property type="entry name" value="T2SS_GspE"/>
</dbReference>
<evidence type="ECO:0000313" key="18">
    <source>
        <dbReference type="EMBL" id="RCU51137.1"/>
    </source>
</evidence>
<dbReference type="EMBL" id="QPID01000003">
    <property type="protein sequence ID" value="RCU51137.1"/>
    <property type="molecule type" value="Genomic_DNA"/>
</dbReference>
<evidence type="ECO:0000256" key="14">
    <source>
        <dbReference type="ARBA" id="ARBA00023136"/>
    </source>
</evidence>
<dbReference type="FunFam" id="3.30.450.90:FF:000001">
    <property type="entry name" value="Type II secretion system ATPase GspE"/>
    <property type="match status" value="1"/>
</dbReference>
<evidence type="ECO:0000256" key="12">
    <source>
        <dbReference type="ARBA" id="ARBA00022927"/>
    </source>
</evidence>
<dbReference type="GO" id="GO:0005886">
    <property type="term" value="C:plasma membrane"/>
    <property type="evidence" value="ECO:0007669"/>
    <property type="project" value="UniProtKB-SubCell"/>
</dbReference>
<evidence type="ECO:0000313" key="19">
    <source>
        <dbReference type="Proteomes" id="UP000252558"/>
    </source>
</evidence>
<dbReference type="SUPFAM" id="SSF52540">
    <property type="entry name" value="P-loop containing nucleoside triphosphate hydrolases"/>
    <property type="match status" value="1"/>
</dbReference>
<evidence type="ECO:0000256" key="7">
    <source>
        <dbReference type="ARBA" id="ARBA00022519"/>
    </source>
</evidence>
<keyword evidence="8" id="KW-0479">Metal-binding</keyword>
<comment type="catalytic activity">
    <reaction evidence="15">
        <text>ATP + H2O + cellular proteinSide 1 = ADP + phosphate + cellular proteinSide 2.</text>
        <dbReference type="EC" id="7.4.2.8"/>
    </reaction>
</comment>
<dbReference type="Pfam" id="PF00437">
    <property type="entry name" value="T2SSE"/>
    <property type="match status" value="1"/>
</dbReference>
<dbReference type="InterPro" id="IPR003593">
    <property type="entry name" value="AAA+_ATPase"/>
</dbReference>
<evidence type="ECO:0000256" key="3">
    <source>
        <dbReference type="ARBA" id="ARBA00004533"/>
    </source>
</evidence>
<evidence type="ECO:0000256" key="4">
    <source>
        <dbReference type="ARBA" id="ARBA00006611"/>
    </source>
</evidence>
<evidence type="ECO:0000259" key="17">
    <source>
        <dbReference type="PROSITE" id="PS00662"/>
    </source>
</evidence>
<evidence type="ECO:0000256" key="11">
    <source>
        <dbReference type="ARBA" id="ARBA00022840"/>
    </source>
</evidence>
<dbReference type="Gene3D" id="3.30.450.90">
    <property type="match status" value="1"/>
</dbReference>
<evidence type="ECO:0000256" key="5">
    <source>
        <dbReference type="ARBA" id="ARBA00022448"/>
    </source>
</evidence>
<comment type="subcellular location">
    <subcellularLocation>
        <location evidence="3 16">Cell inner membrane</location>
    </subcellularLocation>
</comment>
<dbReference type="InterPro" id="IPR037257">
    <property type="entry name" value="T2SS_E_N_sf"/>
</dbReference>
<protein>
    <recommendedName>
        <fullName evidence="16">Type II secretion system protein E</fullName>
        <shortName evidence="16">T2SS protein E</shortName>
    </recommendedName>
    <alternativeName>
        <fullName evidence="16">Type II traffic warden ATPase</fullName>
    </alternativeName>
</protein>
<sequence>MAELNQTQESEALQPAPSLDELAADPELGEELSEQELSGLVLPFAYAKRNQVVLEQQHDGWQAHFAGVLPIDVLAEVRRFAAAPVRFTQLEEADFEQMLTAVYQRDSSAAQQLMEDIGSEMDLFSLADELPETEDLLEGEDDAPIIKLINAMLSEAIKEGASDIHIETFETSLIIRFRIDGVLKEVLRPNRKLANILVSRVKVMSKLDIAEKRVPQDGRISLRIGGRAVDVRVSTMPSSHGERVVLRLLDKNAAQLDLEQLGMTERNRSIFQELIHRPHGIILVTGPTGSGKSTTLYAGLSRINSKDRNILTVEDPVEFDLDGIGQTQVNPKVDMTFARGLRAILRQDPDVVMIGEIRDLETAQIAVQASLTGHLVLSTLHTNTAAGAVTRMADMGVVPFLLSSSLLAVLAQRLVRTLCKECKQPQQATDAELELMGLPPTTEQVIYHPAGCPACNNNGYRGRTGIHELLVVDEQVRELIHNDAGEQHIEKYVRESTPSIRQDGIDKVLLGQTSLEEILRVTREE</sequence>
<dbReference type="Gene3D" id="3.40.50.300">
    <property type="entry name" value="P-loop containing nucleotide triphosphate hydrolases"/>
    <property type="match status" value="1"/>
</dbReference>
<dbReference type="InterPro" id="IPR001482">
    <property type="entry name" value="T2SS/T4SS_dom"/>
</dbReference>
<evidence type="ECO:0000256" key="16">
    <source>
        <dbReference type="RuleBase" id="RU366070"/>
    </source>
</evidence>
<dbReference type="InterPro" id="IPR027417">
    <property type="entry name" value="P-loop_NTPase"/>
</dbReference>
<keyword evidence="6" id="KW-1003">Cell membrane</keyword>
<keyword evidence="11 16" id="KW-0067">ATP-binding</keyword>
<dbReference type="AlphaFoldDB" id="A0A368NKK2"/>